<keyword evidence="3" id="KW-1185">Reference proteome</keyword>
<evidence type="ECO:0000313" key="3">
    <source>
        <dbReference type="Proteomes" id="UP000679950"/>
    </source>
</evidence>
<dbReference type="SUPFAM" id="SSF56300">
    <property type="entry name" value="Metallo-dependent phosphatases"/>
    <property type="match status" value="1"/>
</dbReference>
<accession>A0ABQ4KNC8</accession>
<dbReference type="PANTHER" id="PTHR31302:SF32">
    <property type="entry name" value="PHOSPHOESTERASE"/>
    <property type="match status" value="1"/>
</dbReference>
<gene>
    <name evidence="2" type="ORF">J8TS2_37670</name>
</gene>
<dbReference type="Proteomes" id="UP000679950">
    <property type="component" value="Unassembled WGS sequence"/>
</dbReference>
<name>A0ABQ4KNC8_9BACI</name>
<evidence type="ECO:0000259" key="1">
    <source>
        <dbReference type="Pfam" id="PF00149"/>
    </source>
</evidence>
<dbReference type="Gene3D" id="3.60.21.10">
    <property type="match status" value="1"/>
</dbReference>
<dbReference type="RefSeq" id="WP_212967275.1">
    <property type="nucleotide sequence ID" value="NZ_BORB01000045.1"/>
</dbReference>
<protein>
    <recommendedName>
        <fullName evidence="1">Calcineurin-like phosphoesterase domain-containing protein</fullName>
    </recommendedName>
</protein>
<comment type="caution">
    <text evidence="2">The sequence shown here is derived from an EMBL/GenBank/DDBJ whole genome shotgun (WGS) entry which is preliminary data.</text>
</comment>
<dbReference type="InterPro" id="IPR051158">
    <property type="entry name" value="Metallophosphoesterase_sf"/>
</dbReference>
<reference evidence="2 3" key="1">
    <citation type="submission" date="2021-03" db="EMBL/GenBank/DDBJ databases">
        <title>Antimicrobial resistance genes in bacteria isolated from Japanese honey, and their potential for conferring macrolide and lincosamide resistance in the American foulbrood pathogen Paenibacillus larvae.</title>
        <authorList>
            <person name="Okamoto M."/>
            <person name="Kumagai M."/>
            <person name="Kanamori H."/>
            <person name="Takamatsu D."/>
        </authorList>
    </citation>
    <scope>NUCLEOTIDE SEQUENCE [LARGE SCALE GENOMIC DNA]</scope>
    <source>
        <strain evidence="2 3">J8TS2</strain>
    </source>
</reference>
<dbReference type="PANTHER" id="PTHR31302">
    <property type="entry name" value="TRANSMEMBRANE PROTEIN WITH METALLOPHOSPHOESTERASE DOMAIN-RELATED"/>
    <property type="match status" value="1"/>
</dbReference>
<evidence type="ECO:0000313" key="2">
    <source>
        <dbReference type="EMBL" id="GIN59448.1"/>
    </source>
</evidence>
<proteinExistence type="predicted"/>
<sequence>MIIIWICIILITGIGLIIYMKRNASEDNVHTKVLFFEKLPYSLEGQSIFFISDIHRRKISANLLKELKQKPDWIIIGGDLAEKGVPYSRIAHNLSILKEIAPLYFVWGNNDYELNEEQLRELFVRFNVRELKNEVYELPNEQCAFIGVDDVTTQELPSVESILENADPTKFQIMLSHNPAIVEMLPDDHKISLILSGHTHGGAN</sequence>
<dbReference type="InterPro" id="IPR029052">
    <property type="entry name" value="Metallo-depent_PP-like"/>
</dbReference>
<dbReference type="InterPro" id="IPR004843">
    <property type="entry name" value="Calcineurin-like_PHP"/>
</dbReference>
<dbReference type="Pfam" id="PF00149">
    <property type="entry name" value="Metallophos"/>
    <property type="match status" value="1"/>
</dbReference>
<organism evidence="2 3">
    <name type="scientific">Lederbergia ruris</name>
    <dbReference type="NCBI Taxonomy" id="217495"/>
    <lineage>
        <taxon>Bacteria</taxon>
        <taxon>Bacillati</taxon>
        <taxon>Bacillota</taxon>
        <taxon>Bacilli</taxon>
        <taxon>Bacillales</taxon>
        <taxon>Bacillaceae</taxon>
        <taxon>Lederbergia</taxon>
    </lineage>
</organism>
<dbReference type="EMBL" id="BORB01000045">
    <property type="protein sequence ID" value="GIN59448.1"/>
    <property type="molecule type" value="Genomic_DNA"/>
</dbReference>
<feature type="domain" description="Calcineurin-like phosphoesterase" evidence="1">
    <location>
        <begin position="48"/>
        <end position="201"/>
    </location>
</feature>